<name>A0A836LH50_9TRYP</name>
<evidence type="ECO:0000256" key="1">
    <source>
        <dbReference type="SAM" id="MobiDB-lite"/>
    </source>
</evidence>
<protein>
    <recommendedName>
        <fullName evidence="2">Pyrroline-5-carboxylate reductase catalytic N-terminal domain-containing protein</fullName>
    </recommendedName>
</protein>
<dbReference type="AlphaFoldDB" id="A0A836LH50"/>
<dbReference type="RefSeq" id="XP_067758617.1">
    <property type="nucleotide sequence ID" value="XM_067902724.1"/>
</dbReference>
<comment type="caution">
    <text evidence="3">The sequence shown here is derived from an EMBL/GenBank/DDBJ whole genome shotgun (WGS) entry which is preliminary data.</text>
</comment>
<keyword evidence="4" id="KW-1185">Reference proteome</keyword>
<evidence type="ECO:0000259" key="2">
    <source>
        <dbReference type="Pfam" id="PF03807"/>
    </source>
</evidence>
<organism evidence="3 4">
    <name type="scientific">Porcisia hertigi</name>
    <dbReference type="NCBI Taxonomy" id="2761500"/>
    <lineage>
        <taxon>Eukaryota</taxon>
        <taxon>Discoba</taxon>
        <taxon>Euglenozoa</taxon>
        <taxon>Kinetoplastea</taxon>
        <taxon>Metakinetoplastina</taxon>
        <taxon>Trypanosomatida</taxon>
        <taxon>Trypanosomatidae</taxon>
        <taxon>Leishmaniinae</taxon>
        <taxon>Porcisia</taxon>
    </lineage>
</organism>
<dbReference type="Gene3D" id="3.40.50.720">
    <property type="entry name" value="NAD(P)-binding Rossmann-like Domain"/>
    <property type="match status" value="1"/>
</dbReference>
<dbReference type="GeneID" id="94292801"/>
<evidence type="ECO:0000313" key="4">
    <source>
        <dbReference type="Proteomes" id="UP000674318"/>
    </source>
</evidence>
<gene>
    <name evidence="3" type="ORF">JKF63_06775</name>
</gene>
<feature type="domain" description="Pyrroline-5-carboxylate reductase catalytic N-terminal" evidence="2">
    <location>
        <begin position="134"/>
        <end position="208"/>
    </location>
</feature>
<sequence length="579" mass="61538">MNKDYALLLNTVLSESGCMDASLQHTAESVPLVYRALAEHNFYALYVVSVVKALLHDHDAAFAYLTREQAQRQQRAGKAVSISAPAPPDARAAASTIPPFAPSDCLDMHLTVIGGGTCCELMLQLICGRGRTGGVGGGGIISNAATRDPLVHPSHITVVTRQPERLAPYAELGVHCITRHHGQQAVALSDVVALAFPPAKLREVTRDLFFSSAIDPSTNACLAQDTAAAVSSSSPTDCPQSILRPNAVLLSCMAGVPARKVADAFQHSSLSLIFIPSLYIFGGHPSKATMSCDDDDAAPSTVARSSALPGTRKLSAPSDVPRECSYCAETVKEHALEESAKSFTDAMTEYRRARIAEMRISTSFLRPAVLQQAVASAADGAAEANRKPFFRTQHLPGGSASPTGAVQPQLIGFTAGRDPSTRPTLAEYLDLWRTLKAYVQTTFAEVMGKIARARSSAGGDPRQSHDNVATGSRYGGLVSILLPHTSLKNENTSGPGEVEAELLSALVLLPAEQTRVLWDAWWGNNGRSSRSGEVPAASSLPVSVTNVTGLWLCRVYTTAASLKADLDIQFTHVLSARTQ</sequence>
<dbReference type="KEGG" id="phet:94292801"/>
<dbReference type="InterPro" id="IPR028939">
    <property type="entry name" value="P5C_Rdtase_cat_N"/>
</dbReference>
<proteinExistence type="predicted"/>
<dbReference type="Pfam" id="PF03807">
    <property type="entry name" value="F420_oxidored"/>
    <property type="match status" value="1"/>
</dbReference>
<reference evidence="3 4" key="1">
    <citation type="submission" date="2021-02" db="EMBL/GenBank/DDBJ databases">
        <title>Porcisia hertigi Genome sequencing and assembly.</title>
        <authorList>
            <person name="Almutairi H."/>
            <person name="Gatherer D."/>
        </authorList>
    </citation>
    <scope>NUCLEOTIDE SEQUENCE [LARGE SCALE GENOMIC DNA]</scope>
    <source>
        <strain evidence="3 4">C119</strain>
    </source>
</reference>
<evidence type="ECO:0000313" key="3">
    <source>
        <dbReference type="EMBL" id="KAG5509465.1"/>
    </source>
</evidence>
<dbReference type="EMBL" id="JAFJZO010000014">
    <property type="protein sequence ID" value="KAG5509465.1"/>
    <property type="molecule type" value="Genomic_DNA"/>
</dbReference>
<accession>A0A836LH50</accession>
<dbReference type="Proteomes" id="UP000674318">
    <property type="component" value="Unassembled WGS sequence"/>
</dbReference>
<dbReference type="OrthoDB" id="248224at2759"/>
<feature type="region of interest" description="Disordered" evidence="1">
    <location>
        <begin position="292"/>
        <end position="319"/>
    </location>
</feature>